<evidence type="ECO:0000259" key="3">
    <source>
        <dbReference type="Pfam" id="PF17147"/>
    </source>
</evidence>
<dbReference type="FunFam" id="3.40.50.920:FF:000009">
    <property type="entry name" value="2-oxoglutarate ferredoxin oxidoreductase subunit alpha"/>
    <property type="match status" value="1"/>
</dbReference>
<dbReference type="PANTHER" id="PTHR32154:SF20">
    <property type="entry name" value="2-OXOGLUTARATE OXIDOREDUCTASE SUBUNIT KORA"/>
    <property type="match status" value="1"/>
</dbReference>
<dbReference type="PANTHER" id="PTHR32154">
    <property type="entry name" value="PYRUVATE-FLAVODOXIN OXIDOREDUCTASE-RELATED"/>
    <property type="match status" value="1"/>
</dbReference>
<dbReference type="GO" id="GO:0006979">
    <property type="term" value="P:response to oxidative stress"/>
    <property type="evidence" value="ECO:0007669"/>
    <property type="project" value="TreeGrafter"/>
</dbReference>
<keyword evidence="1" id="KW-0560">Oxidoreductase</keyword>
<comment type="caution">
    <text evidence="4">The sequence shown here is derived from an EMBL/GenBank/DDBJ whole genome shotgun (WGS) entry which is preliminary data.</text>
</comment>
<name>X1RRN5_9ZZZZ</name>
<dbReference type="Gene3D" id="3.40.50.970">
    <property type="match status" value="1"/>
</dbReference>
<feature type="domain" description="Pyruvate flavodoxin/ferredoxin oxidoreductase pyrimidine binding" evidence="2">
    <location>
        <begin position="1"/>
        <end position="169"/>
    </location>
</feature>
<dbReference type="InterPro" id="IPR050722">
    <property type="entry name" value="Pyruvate:ferred/Flavod_OxRd"/>
</dbReference>
<dbReference type="Gene3D" id="3.40.50.920">
    <property type="match status" value="1"/>
</dbReference>
<dbReference type="InterPro" id="IPR029061">
    <property type="entry name" value="THDP-binding"/>
</dbReference>
<dbReference type="InterPro" id="IPR009014">
    <property type="entry name" value="Transketo_C/PFOR_II"/>
</dbReference>
<dbReference type="InterPro" id="IPR033412">
    <property type="entry name" value="PFOR_II"/>
</dbReference>
<gene>
    <name evidence="4" type="ORF">S12H4_14636</name>
</gene>
<dbReference type="SUPFAM" id="SSF52518">
    <property type="entry name" value="Thiamin diphosphate-binding fold (THDP-binding)"/>
    <property type="match status" value="1"/>
</dbReference>
<evidence type="ECO:0008006" key="5">
    <source>
        <dbReference type="Google" id="ProtNLM"/>
    </source>
</evidence>
<dbReference type="EMBL" id="BARW01006991">
    <property type="protein sequence ID" value="GAI83382.1"/>
    <property type="molecule type" value="Genomic_DNA"/>
</dbReference>
<evidence type="ECO:0000313" key="4">
    <source>
        <dbReference type="EMBL" id="GAI83382.1"/>
    </source>
</evidence>
<reference evidence="4" key="1">
    <citation type="journal article" date="2014" name="Front. Microbiol.">
        <title>High frequency of phylogenetically diverse reductive dehalogenase-homologous genes in deep subseafloor sedimentary metagenomes.</title>
        <authorList>
            <person name="Kawai M."/>
            <person name="Futagami T."/>
            <person name="Toyoda A."/>
            <person name="Takaki Y."/>
            <person name="Nishi S."/>
            <person name="Hori S."/>
            <person name="Arai W."/>
            <person name="Tsubouchi T."/>
            <person name="Morono Y."/>
            <person name="Uchiyama I."/>
            <person name="Ito T."/>
            <person name="Fujiyama A."/>
            <person name="Inagaki F."/>
            <person name="Takami H."/>
        </authorList>
    </citation>
    <scope>NUCLEOTIDE SEQUENCE</scope>
    <source>
        <strain evidence="4">Expedition CK06-06</strain>
    </source>
</reference>
<accession>X1RRN5</accession>
<feature type="domain" description="Pyruvate:ferredoxin oxidoreductase core" evidence="3">
    <location>
        <begin position="193"/>
        <end position="284"/>
    </location>
</feature>
<evidence type="ECO:0000256" key="1">
    <source>
        <dbReference type="ARBA" id="ARBA00023002"/>
    </source>
</evidence>
<sequence>MVEGLGLAGITETPIVIVNGQRPGPATGLPTRTEQSDLEFVLHASHGEFPRAVLAPATVEDAFWLTIKAFNLAEKYQLPVILLTDQHLASSYTTVDRFDLSKVTIERGLLFSAEQVGESEYKRHKITKSGVSPRAFPGQEGALVVTDADEHNEEGHLIEDAETRTQMMQKRMRKLFSLKQEIAPPRLYGPKKAETMLIGWGSTYGAIREAVDMLRAERASVNLLHLNELWPFPTEAVADALDNARSSYVIENNATGQLSHLIQKESGRKISGRILKYDGRPFTPAYITRELKKEDCDHGNND</sequence>
<evidence type="ECO:0000259" key="2">
    <source>
        <dbReference type="Pfam" id="PF01855"/>
    </source>
</evidence>
<dbReference type="SUPFAM" id="SSF52922">
    <property type="entry name" value="TK C-terminal domain-like"/>
    <property type="match status" value="1"/>
</dbReference>
<proteinExistence type="predicted"/>
<dbReference type="InterPro" id="IPR002880">
    <property type="entry name" value="Pyrv_Fd/Flavodoxin_OxRdtase_N"/>
</dbReference>
<dbReference type="AlphaFoldDB" id="X1RRN5"/>
<dbReference type="Pfam" id="PF01855">
    <property type="entry name" value="POR_N"/>
    <property type="match status" value="1"/>
</dbReference>
<organism evidence="4">
    <name type="scientific">marine sediment metagenome</name>
    <dbReference type="NCBI Taxonomy" id="412755"/>
    <lineage>
        <taxon>unclassified sequences</taxon>
        <taxon>metagenomes</taxon>
        <taxon>ecological metagenomes</taxon>
    </lineage>
</organism>
<dbReference type="GO" id="GO:0016491">
    <property type="term" value="F:oxidoreductase activity"/>
    <property type="evidence" value="ECO:0007669"/>
    <property type="project" value="UniProtKB-KW"/>
</dbReference>
<dbReference type="CDD" id="cd07034">
    <property type="entry name" value="TPP_PYR_PFOR_IOR-alpha_like"/>
    <property type="match status" value="1"/>
</dbReference>
<dbReference type="Pfam" id="PF17147">
    <property type="entry name" value="PFOR_II"/>
    <property type="match status" value="1"/>
</dbReference>
<protein>
    <recommendedName>
        <fullName evidence="5">Pyruvate flavodoxin/ferredoxin oxidoreductase pyrimidine binding domain-containing protein</fullName>
    </recommendedName>
</protein>